<dbReference type="PANTHER" id="PTHR21496">
    <property type="entry name" value="FERREDOXIN-RELATED"/>
    <property type="match status" value="1"/>
</dbReference>
<dbReference type="GO" id="GO:0051537">
    <property type="term" value="F:2 iron, 2 sulfur cluster binding"/>
    <property type="evidence" value="ECO:0007669"/>
    <property type="project" value="UniProtKB-KW"/>
</dbReference>
<dbReference type="PANTHER" id="PTHR21496:SF23">
    <property type="entry name" value="3-PHENYLPROPIONATE_CINNAMIC ACID DIOXYGENASE FERREDOXIN SUBUNIT"/>
    <property type="match status" value="1"/>
</dbReference>
<dbReference type="Gene3D" id="2.102.10.10">
    <property type="entry name" value="Rieske [2Fe-2S] iron-sulphur domain"/>
    <property type="match status" value="1"/>
</dbReference>
<dbReference type="RefSeq" id="WP_028599715.1">
    <property type="nucleotide sequence ID" value="NZ_BIMM01000012.1"/>
</dbReference>
<dbReference type="SUPFAM" id="SSF50022">
    <property type="entry name" value="ISP domain"/>
    <property type="match status" value="1"/>
</dbReference>
<evidence type="ECO:0000256" key="1">
    <source>
        <dbReference type="ARBA" id="ARBA00022714"/>
    </source>
</evidence>
<organism evidence="6 7">
    <name type="scientific">Paenibacillus pasadenensis</name>
    <dbReference type="NCBI Taxonomy" id="217090"/>
    <lineage>
        <taxon>Bacteria</taxon>
        <taxon>Bacillati</taxon>
        <taxon>Bacillota</taxon>
        <taxon>Bacilli</taxon>
        <taxon>Bacillales</taxon>
        <taxon>Paenibacillaceae</taxon>
        <taxon>Paenibacillus</taxon>
    </lineage>
</organism>
<keyword evidence="4" id="KW-0411">Iron-sulfur</keyword>
<accession>A0A2N5N5X6</accession>
<keyword evidence="1" id="KW-0001">2Fe-2S</keyword>
<dbReference type="AlphaFoldDB" id="A0A2N5N5X6"/>
<dbReference type="Pfam" id="PF00355">
    <property type="entry name" value="Rieske"/>
    <property type="match status" value="1"/>
</dbReference>
<dbReference type="GO" id="GO:0016705">
    <property type="term" value="F:oxidoreductase activity, acting on paired donors, with incorporation or reduction of molecular oxygen"/>
    <property type="evidence" value="ECO:0007669"/>
    <property type="project" value="UniProtKB-ARBA"/>
</dbReference>
<evidence type="ECO:0000313" key="6">
    <source>
        <dbReference type="EMBL" id="PLT45713.1"/>
    </source>
</evidence>
<keyword evidence="7" id="KW-1185">Reference proteome</keyword>
<evidence type="ECO:0000256" key="3">
    <source>
        <dbReference type="ARBA" id="ARBA00023004"/>
    </source>
</evidence>
<dbReference type="Proteomes" id="UP000234789">
    <property type="component" value="Unassembled WGS sequence"/>
</dbReference>
<evidence type="ECO:0000256" key="4">
    <source>
        <dbReference type="ARBA" id="ARBA00023014"/>
    </source>
</evidence>
<evidence type="ECO:0000313" key="7">
    <source>
        <dbReference type="Proteomes" id="UP000234789"/>
    </source>
</evidence>
<dbReference type="CDD" id="cd03467">
    <property type="entry name" value="Rieske"/>
    <property type="match status" value="1"/>
</dbReference>
<sequence length="116" mass="13173">MTVHVVLREEELAVGEARLVAVGERELVVYRLQDGFYALNNYCPHQGAPMLAGRVGGTNAPSDVYCYRYDRDGEIVRCPWHGWEFDIKSGRSLFSERVRVRSYPVVVEDGKVGIRI</sequence>
<dbReference type="EMBL" id="NFEZ01000004">
    <property type="protein sequence ID" value="PLT45713.1"/>
    <property type="molecule type" value="Genomic_DNA"/>
</dbReference>
<proteinExistence type="predicted"/>
<reference evidence="6 7" key="1">
    <citation type="submission" date="2017-05" db="EMBL/GenBank/DDBJ databases">
        <title>Functional genome analysis of Paenibacillus pasadenensis strain R16: insights on endophytic life style and antifungal activity.</title>
        <authorList>
            <person name="Passera A."/>
            <person name="Marcolungo L."/>
            <person name="Casati P."/>
            <person name="Brasca M."/>
            <person name="Quaglino F."/>
            <person name="Delledonne M."/>
        </authorList>
    </citation>
    <scope>NUCLEOTIDE SEQUENCE [LARGE SCALE GENOMIC DNA]</scope>
    <source>
        <strain evidence="6 7">R16</strain>
    </source>
</reference>
<evidence type="ECO:0000256" key="2">
    <source>
        <dbReference type="ARBA" id="ARBA00022723"/>
    </source>
</evidence>
<keyword evidence="3" id="KW-0408">Iron</keyword>
<gene>
    <name evidence="6" type="ORF">B8V81_4144</name>
</gene>
<dbReference type="GO" id="GO:0046872">
    <property type="term" value="F:metal ion binding"/>
    <property type="evidence" value="ECO:0007669"/>
    <property type="project" value="UniProtKB-KW"/>
</dbReference>
<protein>
    <submittedName>
        <fullName evidence="6">Rieske [2Fe-2S] domain protein</fullName>
    </submittedName>
</protein>
<name>A0A2N5N5X6_9BACL</name>
<comment type="caution">
    <text evidence="6">The sequence shown here is derived from an EMBL/GenBank/DDBJ whole genome shotgun (WGS) entry which is preliminary data.</text>
</comment>
<feature type="domain" description="Rieske" evidence="5">
    <location>
        <begin position="4"/>
        <end position="114"/>
    </location>
</feature>
<evidence type="ECO:0000259" key="5">
    <source>
        <dbReference type="PROSITE" id="PS51296"/>
    </source>
</evidence>
<keyword evidence="2" id="KW-0479">Metal-binding</keyword>
<dbReference type="PROSITE" id="PS51296">
    <property type="entry name" value="RIESKE"/>
    <property type="match status" value="1"/>
</dbReference>
<dbReference type="InterPro" id="IPR036922">
    <property type="entry name" value="Rieske_2Fe-2S_sf"/>
</dbReference>
<dbReference type="GO" id="GO:0004497">
    <property type="term" value="F:monooxygenase activity"/>
    <property type="evidence" value="ECO:0007669"/>
    <property type="project" value="UniProtKB-ARBA"/>
</dbReference>
<dbReference type="OrthoDB" id="2614894at2"/>
<dbReference type="InterPro" id="IPR017941">
    <property type="entry name" value="Rieske_2Fe-2S"/>
</dbReference>